<dbReference type="Proteomes" id="UP000680132">
    <property type="component" value="Unassembled WGS sequence"/>
</dbReference>
<dbReference type="EMBL" id="JAGFOA010000002">
    <property type="protein sequence ID" value="MBO3663229.1"/>
    <property type="molecule type" value="Genomic_DNA"/>
</dbReference>
<dbReference type="AlphaFoldDB" id="A0A939QHX7"/>
<dbReference type="RefSeq" id="WP_208502009.1">
    <property type="nucleotide sequence ID" value="NZ_JAGFOA010000002.1"/>
</dbReference>
<dbReference type="Pfam" id="PF13196">
    <property type="entry name" value="DUF4012"/>
    <property type="match status" value="1"/>
</dbReference>
<name>A0A939QHX7_9MICO</name>
<organism evidence="1 2">
    <name type="scientific">Microbacterium stercoris</name>
    <dbReference type="NCBI Taxonomy" id="2820289"/>
    <lineage>
        <taxon>Bacteria</taxon>
        <taxon>Bacillati</taxon>
        <taxon>Actinomycetota</taxon>
        <taxon>Actinomycetes</taxon>
        <taxon>Micrococcales</taxon>
        <taxon>Microbacteriaceae</taxon>
        <taxon>Microbacterium</taxon>
    </lineage>
</organism>
<protein>
    <submittedName>
        <fullName evidence="1">DUF4012 domain-containing protein</fullName>
    </submittedName>
</protein>
<evidence type="ECO:0000313" key="2">
    <source>
        <dbReference type="Proteomes" id="UP000680132"/>
    </source>
</evidence>
<keyword evidence="2" id="KW-1185">Reference proteome</keyword>
<reference evidence="1" key="1">
    <citation type="submission" date="2021-03" db="EMBL/GenBank/DDBJ databases">
        <title>Microbacterium sp. nov., a novel actinobacterium isolated from cow dung.</title>
        <authorList>
            <person name="Zhang L."/>
        </authorList>
    </citation>
    <scope>NUCLEOTIDE SEQUENCE</scope>
    <source>
        <strain evidence="1">NEAU-LLB</strain>
    </source>
</reference>
<proteinExistence type="predicted"/>
<sequence>MPRVLLGAVVLVVAAGAWLIVRGVLAVGEAMALKTAAAQFEADLDVAASDAAGAASTLDRMSGDAGALAGHALTLASLTSDPVWRAAEAVPFAGEQLAAARVGAAELAHLTVAGRDVLRAAAGVLDAPAAGGLDLEAIRALRPPLDDVVAALDDARTALDGIDRTRLLGPVDQGLDALQAMIERTGPAFEAMRATAAVVPPLLGADEPRLILLMLQNPAELRAGGGITGTFIAIRADDGHLELVDQADGSVFAPASEPLLEIPADASASPDDGVGRFVQNITTTPDFALSARLGAAWWEGRTGQQADAVVALDPLVLKPLLALTGPVMVGERQIWAEQVVDALLRDPYLEQEQDAQTAFFRAVTESVFTAAIAKPAEAPGMAFHLAPMIDAGRLAVWSAHAEEQSVLKETPAAGLAARIAQRDAHALLFDDLTGGKLDAYLAADLGLTTSRCRPDGVATTVVRATLTSAVDPGMILPWTSFPAMGGFDRHDIGLRLTALAPPGSVVEAVQVDGKPVAWSAATVVGRPGAAARVTLTPGQSAVVEFRFAGDPDPSDPVLIHTPLVGDPPIRVEEGSCR</sequence>
<comment type="caution">
    <text evidence="1">The sequence shown here is derived from an EMBL/GenBank/DDBJ whole genome shotgun (WGS) entry which is preliminary data.</text>
</comment>
<accession>A0A939QHX7</accession>
<dbReference type="InterPro" id="IPR025101">
    <property type="entry name" value="DUF4012"/>
</dbReference>
<gene>
    <name evidence="1" type="ORF">J5V96_06860</name>
</gene>
<evidence type="ECO:0000313" key="1">
    <source>
        <dbReference type="EMBL" id="MBO3663229.1"/>
    </source>
</evidence>